<dbReference type="RefSeq" id="WP_068746628.1">
    <property type="nucleotide sequence ID" value="NZ_LSRE01000044.1"/>
</dbReference>
<evidence type="ECO:0000313" key="2">
    <source>
        <dbReference type="Proteomes" id="UP000070409"/>
    </source>
</evidence>
<dbReference type="Proteomes" id="UP000070409">
    <property type="component" value="Unassembled WGS sequence"/>
</dbReference>
<proteinExistence type="predicted"/>
<name>A0A137YZB3_9ACTN</name>
<keyword evidence="2" id="KW-1185">Reference proteome</keyword>
<organism evidence="1 2">
    <name type="scientific">Tsukamurella pseudospumae</name>
    <dbReference type="NCBI Taxonomy" id="239498"/>
    <lineage>
        <taxon>Bacteria</taxon>
        <taxon>Bacillati</taxon>
        <taxon>Actinomycetota</taxon>
        <taxon>Actinomycetes</taxon>
        <taxon>Mycobacteriales</taxon>
        <taxon>Tsukamurellaceae</taxon>
        <taxon>Tsukamurella</taxon>
    </lineage>
</organism>
<evidence type="ECO:0000313" key="1">
    <source>
        <dbReference type="EMBL" id="KXO91292.1"/>
    </source>
</evidence>
<accession>A0A137YZB3</accession>
<comment type="caution">
    <text evidence="1">The sequence shown here is derived from an EMBL/GenBank/DDBJ whole genome shotgun (WGS) entry which is preliminary data.</text>
</comment>
<dbReference type="EMBL" id="LSRE01000044">
    <property type="protein sequence ID" value="KXO91292.1"/>
    <property type="molecule type" value="Genomic_DNA"/>
</dbReference>
<gene>
    <name evidence="1" type="ORF">AXK61_06990</name>
</gene>
<protein>
    <submittedName>
        <fullName evidence="1">Uncharacterized protein</fullName>
    </submittedName>
</protein>
<sequence>MSEIPENETSIDGVEVLNSLSNGRGVAANTSVTAGQLDDSYLGKFMGCHGDDFNFQAKFVKFRRVNDGRAPGMTIWVKFPTVPGLPGMDGRVEKMHVPFSQNIEIVEVIE</sequence>
<reference evidence="1 2" key="1">
    <citation type="submission" date="2016-02" db="EMBL/GenBank/DDBJ databases">
        <authorList>
            <person name="Teng J.L."/>
            <person name="Tang Y."/>
            <person name="Huang Y."/>
            <person name="Guo F."/>
            <person name="Wei W."/>
            <person name="Chen J.H."/>
            <person name="Wong S.Y."/>
            <person name="Lau S.K."/>
            <person name="Woo P.C."/>
        </authorList>
    </citation>
    <scope>NUCLEOTIDE SEQUENCE [LARGE SCALE GENOMIC DNA]</scope>
    <source>
        <strain evidence="1 2">JCM 13375</strain>
    </source>
</reference>